<dbReference type="EMBL" id="UYRU01087193">
    <property type="protein sequence ID" value="VDN35512.1"/>
    <property type="molecule type" value="Genomic_DNA"/>
</dbReference>
<evidence type="ECO:0000259" key="1">
    <source>
        <dbReference type="Pfam" id="PF19432"/>
    </source>
</evidence>
<gene>
    <name evidence="2" type="ORF">DILT_LOCUS16796</name>
</gene>
<feature type="domain" description="DnaJ homologue subfamily C GRV2/DNAJC13 N-terminal" evidence="1">
    <location>
        <begin position="2"/>
        <end position="73"/>
    </location>
</feature>
<evidence type="ECO:0000313" key="3">
    <source>
        <dbReference type="Proteomes" id="UP000281553"/>
    </source>
</evidence>
<feature type="non-terminal residue" evidence="2">
    <location>
        <position position="73"/>
    </location>
</feature>
<reference evidence="2 3" key="1">
    <citation type="submission" date="2018-11" db="EMBL/GenBank/DDBJ databases">
        <authorList>
            <consortium name="Pathogen Informatics"/>
        </authorList>
    </citation>
    <scope>NUCLEOTIDE SEQUENCE [LARGE SCALE GENOMIC DNA]</scope>
</reference>
<name>A0A3P7QUF3_DIBLA</name>
<dbReference type="Proteomes" id="UP000281553">
    <property type="component" value="Unassembled WGS sequence"/>
</dbReference>
<dbReference type="AlphaFoldDB" id="A0A3P7QUF3"/>
<protein>
    <recommendedName>
        <fullName evidence="1">DnaJ homologue subfamily C GRV2/DNAJC13 N-terminal domain-containing protein</fullName>
    </recommendedName>
</protein>
<keyword evidence="3" id="KW-1185">Reference proteome</keyword>
<dbReference type="Pfam" id="PF19432">
    <property type="entry name" value="RME-8_N"/>
    <property type="match status" value="1"/>
</dbReference>
<accession>A0A3P7QUF3</accession>
<organism evidence="2 3">
    <name type="scientific">Dibothriocephalus latus</name>
    <name type="common">Fish tapeworm</name>
    <name type="synonym">Diphyllobothrium latum</name>
    <dbReference type="NCBI Taxonomy" id="60516"/>
    <lineage>
        <taxon>Eukaryota</taxon>
        <taxon>Metazoa</taxon>
        <taxon>Spiralia</taxon>
        <taxon>Lophotrochozoa</taxon>
        <taxon>Platyhelminthes</taxon>
        <taxon>Cestoda</taxon>
        <taxon>Eucestoda</taxon>
        <taxon>Diphyllobothriidea</taxon>
        <taxon>Diphyllobothriidae</taxon>
        <taxon>Dibothriocephalus</taxon>
    </lineage>
</organism>
<proteinExistence type="predicted"/>
<dbReference type="OrthoDB" id="69656at2759"/>
<evidence type="ECO:0000313" key="2">
    <source>
        <dbReference type="EMBL" id="VDN35512.1"/>
    </source>
</evidence>
<dbReference type="InterPro" id="IPR045802">
    <property type="entry name" value="GRV2/DNAJC13_N"/>
</dbReference>
<sequence length="73" mass="8166">MHYMGISICVKPDPLELDACRQQRFGGLATPEAMISQAEFIVQKVAPYRYGPDAQPVTRTLCLTESLLVERDP</sequence>